<keyword evidence="2" id="KW-0812">Transmembrane</keyword>
<feature type="signal peptide" evidence="6">
    <location>
        <begin position="1"/>
        <end position="20"/>
    </location>
</feature>
<dbReference type="GO" id="GO:0005886">
    <property type="term" value="C:plasma membrane"/>
    <property type="evidence" value="ECO:0007669"/>
    <property type="project" value="TreeGrafter"/>
</dbReference>
<dbReference type="GO" id="GO:0006816">
    <property type="term" value="P:calcium ion transport"/>
    <property type="evidence" value="ECO:0007669"/>
    <property type="project" value="TreeGrafter"/>
</dbReference>
<evidence type="ECO:0008006" key="9">
    <source>
        <dbReference type="Google" id="ProtNLM"/>
    </source>
</evidence>
<comment type="caution">
    <text evidence="7">The sequence shown here is derived from an EMBL/GenBank/DDBJ whole genome shotgun (WGS) entry which is preliminary data.</text>
</comment>
<dbReference type="InterPro" id="IPR035986">
    <property type="entry name" value="PKD_dom_sf"/>
</dbReference>
<dbReference type="AlphaFoldDB" id="A0AAN9BV15"/>
<keyword evidence="4" id="KW-1133">Transmembrane helix</keyword>
<dbReference type="PANTHER" id="PTHR46730:SF1">
    <property type="entry name" value="PLAT DOMAIN-CONTAINING PROTEIN"/>
    <property type="match status" value="1"/>
</dbReference>
<evidence type="ECO:0000313" key="7">
    <source>
        <dbReference type="EMBL" id="KAK7111825.1"/>
    </source>
</evidence>
<organism evidence="7 8">
    <name type="scientific">Littorina saxatilis</name>
    <dbReference type="NCBI Taxonomy" id="31220"/>
    <lineage>
        <taxon>Eukaryota</taxon>
        <taxon>Metazoa</taxon>
        <taxon>Spiralia</taxon>
        <taxon>Lophotrochozoa</taxon>
        <taxon>Mollusca</taxon>
        <taxon>Gastropoda</taxon>
        <taxon>Caenogastropoda</taxon>
        <taxon>Littorinimorpha</taxon>
        <taxon>Littorinoidea</taxon>
        <taxon>Littorinidae</taxon>
        <taxon>Littorina</taxon>
    </lineage>
</organism>
<sequence>MNGPIALLLIIGSMTLQSTATSTLTSSSAAETTTIAETTPEASDTSSQVIVSNPAGSFTQELGVLVLVGVNDIEMFSPEFALYAPPSYIDVWFDVPANRSAPTEPKLSLNFDYVHDPLVNIDLQLATNYTVRYDDMGEYIITATVSNIMDSKSFIRPLHIIDVLEGPEIKPAFPKAPKGQPLDVHFILYRGPSRPHCNLTWSFDDGQADRITDRTGTGQDGKDTLQVTYPALSSKTITVTATSPLEFVTVTKTIEVVEPVLDANLAVTVNNAHNAWGTVPEVSVSHTGIAPYDPFVQIEWGDGAVLTSLPLNTPTHVFSHPYTIDGQMTAKIIVFNDASSVERIIDIGVWKDFKDMAVQKCFIPDLPVGASCQQGLEPGQPDLFSSDKPVKFEIQTSNNAIASYYEIESTHTDGEVVVCNKTTNPFDLNFDKTGTWTVNVRAINPLYTQIVTSTVDLFERVVGFELNHNDTQRDGGVPKSFYPTFVKAGTFTCLSVDFGDDTSNSNSKVVYTATGTSCTMLPGYTLETLSVFPPSSIEHNYLNMGSYTITATAANAYSTDTQQRTFEITSLDCSQPQVVIDNSTTDFRLPREFKKGSPILICGIPRIACAVFNNVKTWTVEHVDEMWGNTTGTVDLTTHNVDTSTAELSLKPWTLEYGLYKVTFDMKMVGLGLEFRASTHR</sequence>
<evidence type="ECO:0000313" key="8">
    <source>
        <dbReference type="Proteomes" id="UP001374579"/>
    </source>
</evidence>
<dbReference type="GO" id="GO:0005261">
    <property type="term" value="F:monoatomic cation channel activity"/>
    <property type="evidence" value="ECO:0007669"/>
    <property type="project" value="TreeGrafter"/>
</dbReference>
<evidence type="ECO:0000256" key="2">
    <source>
        <dbReference type="ARBA" id="ARBA00022692"/>
    </source>
</evidence>
<gene>
    <name evidence="7" type="ORF">V1264_011392</name>
</gene>
<comment type="subcellular location">
    <subcellularLocation>
        <location evidence="1">Membrane</location>
    </subcellularLocation>
</comment>
<keyword evidence="6" id="KW-0732">Signal</keyword>
<evidence type="ECO:0000256" key="6">
    <source>
        <dbReference type="SAM" id="SignalP"/>
    </source>
</evidence>
<feature type="chain" id="PRO_5043006978" description="PKD domain-containing protein" evidence="6">
    <location>
        <begin position="21"/>
        <end position="681"/>
    </location>
</feature>
<reference evidence="7 8" key="1">
    <citation type="submission" date="2024-02" db="EMBL/GenBank/DDBJ databases">
        <title>Chromosome-scale genome assembly of the rough periwinkle Littorina saxatilis.</title>
        <authorList>
            <person name="De Jode A."/>
            <person name="Faria R."/>
            <person name="Formenti G."/>
            <person name="Sims Y."/>
            <person name="Smith T.P."/>
            <person name="Tracey A."/>
            <person name="Wood J.M.D."/>
            <person name="Zagrodzka Z.B."/>
            <person name="Johannesson K."/>
            <person name="Butlin R.K."/>
            <person name="Leder E.H."/>
        </authorList>
    </citation>
    <scope>NUCLEOTIDE SEQUENCE [LARGE SCALE GENOMIC DNA]</scope>
    <source>
        <strain evidence="7">Snail1</strain>
        <tissue evidence="7">Muscle</tissue>
    </source>
</reference>
<dbReference type="PANTHER" id="PTHR46730">
    <property type="entry name" value="POLYCYSTIN-1"/>
    <property type="match status" value="1"/>
</dbReference>
<dbReference type="EMBL" id="JBAMIC010000002">
    <property type="protein sequence ID" value="KAK7111825.1"/>
    <property type="molecule type" value="Genomic_DNA"/>
</dbReference>
<evidence type="ECO:0000256" key="5">
    <source>
        <dbReference type="ARBA" id="ARBA00023136"/>
    </source>
</evidence>
<keyword evidence="3" id="KW-0677">Repeat</keyword>
<dbReference type="Proteomes" id="UP001374579">
    <property type="component" value="Unassembled WGS sequence"/>
</dbReference>
<evidence type="ECO:0000256" key="3">
    <source>
        <dbReference type="ARBA" id="ARBA00022737"/>
    </source>
</evidence>
<keyword evidence="8" id="KW-1185">Reference proteome</keyword>
<dbReference type="SUPFAM" id="SSF49299">
    <property type="entry name" value="PKD domain"/>
    <property type="match status" value="2"/>
</dbReference>
<evidence type="ECO:0000256" key="4">
    <source>
        <dbReference type="ARBA" id="ARBA00022989"/>
    </source>
</evidence>
<keyword evidence="5" id="KW-0472">Membrane</keyword>
<proteinExistence type="predicted"/>
<evidence type="ECO:0000256" key="1">
    <source>
        <dbReference type="ARBA" id="ARBA00004370"/>
    </source>
</evidence>
<accession>A0AAN9BV15</accession>
<name>A0AAN9BV15_9CAEN</name>
<protein>
    <recommendedName>
        <fullName evidence="9">PKD domain-containing protein</fullName>
    </recommendedName>
</protein>